<dbReference type="Proteomes" id="UP000003448">
    <property type="component" value="Unassembled WGS sequence"/>
</dbReference>
<accession>I0L3L6</accession>
<protein>
    <submittedName>
        <fullName evidence="2">Uncharacterized protein</fullName>
    </submittedName>
</protein>
<evidence type="ECO:0000313" key="3">
    <source>
        <dbReference type="Proteomes" id="UP000003448"/>
    </source>
</evidence>
<name>I0L3L6_9ACTN</name>
<proteinExistence type="predicted"/>
<gene>
    <name evidence="2" type="ORF">MILUP08_43323</name>
</gene>
<feature type="compositionally biased region" description="Low complexity" evidence="1">
    <location>
        <begin position="22"/>
        <end position="42"/>
    </location>
</feature>
<dbReference type="AlphaFoldDB" id="I0L3L6"/>
<dbReference type="EMBL" id="CAIE01000026">
    <property type="protein sequence ID" value="CCH18413.1"/>
    <property type="molecule type" value="Genomic_DNA"/>
</dbReference>
<feature type="region of interest" description="Disordered" evidence="1">
    <location>
        <begin position="1"/>
        <end position="66"/>
    </location>
</feature>
<evidence type="ECO:0000256" key="1">
    <source>
        <dbReference type="SAM" id="MobiDB-lite"/>
    </source>
</evidence>
<evidence type="ECO:0000313" key="2">
    <source>
        <dbReference type="EMBL" id="CCH18413.1"/>
    </source>
</evidence>
<sequence>MEPDRRAGGGCGGQGPRRGDAAADVPGGPAGAAARLRTRAAPHNAFNVTDPLGPFRRLRRGPTVTV</sequence>
<organism evidence="2 3">
    <name type="scientific">Micromonospora lupini str. Lupac 08</name>
    <dbReference type="NCBI Taxonomy" id="1150864"/>
    <lineage>
        <taxon>Bacteria</taxon>
        <taxon>Bacillati</taxon>
        <taxon>Actinomycetota</taxon>
        <taxon>Actinomycetes</taxon>
        <taxon>Micromonosporales</taxon>
        <taxon>Micromonosporaceae</taxon>
        <taxon>Micromonospora</taxon>
    </lineage>
</organism>
<keyword evidence="3" id="KW-1185">Reference proteome</keyword>
<reference evidence="3" key="1">
    <citation type="journal article" date="2012" name="J. Bacteriol.">
        <title>Genome Sequence of Micromonospora lupini Lupac 08, Isolated from Root Nodules of Lupinus angustifolius.</title>
        <authorList>
            <person name="Alonso-Vega P."/>
            <person name="Normand P."/>
            <person name="Bacigalupe R."/>
            <person name="Pujic P."/>
            <person name="Lajus A."/>
            <person name="Vallenet D."/>
            <person name="Carro L."/>
            <person name="Coll P."/>
            <person name="Trujillo M.E."/>
        </authorList>
    </citation>
    <scope>NUCLEOTIDE SEQUENCE [LARGE SCALE GENOMIC DNA]</scope>
    <source>
        <strain evidence="3">Lupac 08</strain>
    </source>
</reference>
<comment type="caution">
    <text evidence="2">The sequence shown here is derived from an EMBL/GenBank/DDBJ whole genome shotgun (WGS) entry which is preliminary data.</text>
</comment>